<name>A0A0N4TDQ0_BRUPA</name>
<protein>
    <submittedName>
        <fullName evidence="4">Ovule protein</fullName>
    </submittedName>
</protein>
<sequence length="57" mass="6746">MAKFTLRQAQQHSLNNHQSDFTNDQHFDVHITSSQPQLCSKIEMSFLYLLVISYKKF</sequence>
<reference evidence="2 3" key="2">
    <citation type="submission" date="2018-11" db="EMBL/GenBank/DDBJ databases">
        <authorList>
            <consortium name="Pathogen Informatics"/>
        </authorList>
    </citation>
    <scope>NUCLEOTIDE SEQUENCE [LARGE SCALE GENOMIC DNA]</scope>
</reference>
<dbReference type="EMBL" id="UZAD01005570">
    <property type="protein sequence ID" value="VDN87487.1"/>
    <property type="molecule type" value="Genomic_DNA"/>
</dbReference>
<dbReference type="AlphaFoldDB" id="A0A0N4TDQ0"/>
<reference evidence="4" key="1">
    <citation type="submission" date="2017-02" db="UniProtKB">
        <authorList>
            <consortium name="WormBaseParasite"/>
        </authorList>
    </citation>
    <scope>IDENTIFICATION</scope>
</reference>
<accession>A0A0N4TDQ0</accession>
<feature type="compositionally biased region" description="Polar residues" evidence="1">
    <location>
        <begin position="7"/>
        <end position="20"/>
    </location>
</feature>
<dbReference type="WBParaSite" id="BPAG_0000633801-mRNA-1">
    <property type="protein sequence ID" value="BPAG_0000633801-mRNA-1"/>
    <property type="gene ID" value="BPAG_0000633801"/>
</dbReference>
<dbReference type="Proteomes" id="UP000278627">
    <property type="component" value="Unassembled WGS sequence"/>
</dbReference>
<evidence type="ECO:0000313" key="4">
    <source>
        <dbReference type="WBParaSite" id="BPAG_0000633801-mRNA-1"/>
    </source>
</evidence>
<organism evidence="4">
    <name type="scientific">Brugia pahangi</name>
    <name type="common">Filarial nematode worm</name>
    <dbReference type="NCBI Taxonomy" id="6280"/>
    <lineage>
        <taxon>Eukaryota</taxon>
        <taxon>Metazoa</taxon>
        <taxon>Ecdysozoa</taxon>
        <taxon>Nematoda</taxon>
        <taxon>Chromadorea</taxon>
        <taxon>Rhabditida</taxon>
        <taxon>Spirurina</taxon>
        <taxon>Spiruromorpha</taxon>
        <taxon>Filarioidea</taxon>
        <taxon>Onchocercidae</taxon>
        <taxon>Brugia</taxon>
    </lineage>
</organism>
<evidence type="ECO:0000256" key="1">
    <source>
        <dbReference type="SAM" id="MobiDB-lite"/>
    </source>
</evidence>
<gene>
    <name evidence="2" type="ORF">BPAG_LOCUS6301</name>
</gene>
<proteinExistence type="predicted"/>
<keyword evidence="3" id="KW-1185">Reference proteome</keyword>
<evidence type="ECO:0000313" key="3">
    <source>
        <dbReference type="Proteomes" id="UP000278627"/>
    </source>
</evidence>
<evidence type="ECO:0000313" key="2">
    <source>
        <dbReference type="EMBL" id="VDN87487.1"/>
    </source>
</evidence>
<feature type="region of interest" description="Disordered" evidence="1">
    <location>
        <begin position="1"/>
        <end position="20"/>
    </location>
</feature>